<dbReference type="RefSeq" id="WP_265134256.1">
    <property type="nucleotide sequence ID" value="NZ_FXTX01000016.1"/>
</dbReference>
<reference evidence="3" key="1">
    <citation type="submission" date="2017-05" db="EMBL/GenBank/DDBJ databases">
        <authorList>
            <person name="Varghese N."/>
            <person name="Submissions S."/>
        </authorList>
    </citation>
    <scope>NUCLEOTIDE SEQUENCE</scope>
    <source>
        <strain evidence="3">DSM 18763</strain>
    </source>
</reference>
<dbReference type="CDD" id="cd02511">
    <property type="entry name" value="Beta4Glucosyltransferase"/>
    <property type="match status" value="1"/>
</dbReference>
<evidence type="ECO:0000256" key="1">
    <source>
        <dbReference type="ARBA" id="ARBA00038494"/>
    </source>
</evidence>
<sequence length="275" mass="32224">MSVIDKTRISCVIHTYNSEKYLIECLESVKWCDEIVIVDMYSTDKTLEIAKEYNCNVYMHENVGYADPARAFGLSKCSNDWILALDSDEIVMPKLKDELINIAKYDKYDVVKISRRNFFFGREILGAGWSYKDDIIPRFFKKGFMTYTNEVHNFTKISPNARIGYIVDKEKSIIHFNYDSVSQFINKLNRYTDFEVNSTKYNYKGKPALKIIYHFFREVLGRFIYKKGYKDGWVGLYLSLAMAFYRASAIAKSNLPTEKKVIDEYKKVANEFLKC</sequence>
<dbReference type="PANTHER" id="PTHR43630">
    <property type="entry name" value="POLY-BETA-1,6-N-ACETYL-D-GLUCOSAMINE SYNTHASE"/>
    <property type="match status" value="1"/>
</dbReference>
<dbReference type="EMBL" id="FXTX01000016">
    <property type="protein sequence ID" value="SMP17344.1"/>
    <property type="molecule type" value="Genomic_DNA"/>
</dbReference>
<accession>A0AA46AF05</accession>
<feature type="domain" description="Glycosyltransferase 2-like" evidence="2">
    <location>
        <begin position="10"/>
        <end position="133"/>
    </location>
</feature>
<protein>
    <submittedName>
        <fullName evidence="3">Glycosyltransferase involved in cell wall bisynthesis</fullName>
    </submittedName>
</protein>
<organism evidence="3 4">
    <name type="scientific">Venenivibrio stagnispumantis</name>
    <dbReference type="NCBI Taxonomy" id="407998"/>
    <lineage>
        <taxon>Bacteria</taxon>
        <taxon>Pseudomonadati</taxon>
        <taxon>Aquificota</taxon>
        <taxon>Aquificia</taxon>
        <taxon>Aquificales</taxon>
        <taxon>Hydrogenothermaceae</taxon>
        <taxon>Venenivibrio</taxon>
    </lineage>
</organism>
<gene>
    <name evidence="3" type="ORF">SAMN06264868_11610</name>
</gene>
<dbReference type="Gene3D" id="3.90.550.10">
    <property type="entry name" value="Spore Coat Polysaccharide Biosynthesis Protein SpsA, Chain A"/>
    <property type="match status" value="1"/>
</dbReference>
<dbReference type="InterPro" id="IPR001173">
    <property type="entry name" value="Glyco_trans_2-like"/>
</dbReference>
<dbReference type="SUPFAM" id="SSF53448">
    <property type="entry name" value="Nucleotide-diphospho-sugar transferases"/>
    <property type="match status" value="1"/>
</dbReference>
<dbReference type="AlphaFoldDB" id="A0AA46AF05"/>
<evidence type="ECO:0000259" key="2">
    <source>
        <dbReference type="Pfam" id="PF00535"/>
    </source>
</evidence>
<proteinExistence type="inferred from homology"/>
<comment type="similarity">
    <text evidence="1">Belongs to the glycosyltransferase 2 family. WaaE/KdtX subfamily.</text>
</comment>
<keyword evidence="4" id="KW-1185">Reference proteome</keyword>
<dbReference type="PANTHER" id="PTHR43630:SF2">
    <property type="entry name" value="GLYCOSYLTRANSFERASE"/>
    <property type="match status" value="1"/>
</dbReference>
<dbReference type="Pfam" id="PF00535">
    <property type="entry name" value="Glycos_transf_2"/>
    <property type="match status" value="1"/>
</dbReference>
<evidence type="ECO:0000313" key="4">
    <source>
        <dbReference type="Proteomes" id="UP001157947"/>
    </source>
</evidence>
<comment type="caution">
    <text evidence="3">The sequence shown here is derived from an EMBL/GenBank/DDBJ whole genome shotgun (WGS) entry which is preliminary data.</text>
</comment>
<name>A0AA46AF05_9AQUI</name>
<dbReference type="InterPro" id="IPR029044">
    <property type="entry name" value="Nucleotide-diphossugar_trans"/>
</dbReference>
<dbReference type="Proteomes" id="UP001157947">
    <property type="component" value="Unassembled WGS sequence"/>
</dbReference>
<evidence type="ECO:0000313" key="3">
    <source>
        <dbReference type="EMBL" id="SMP17344.1"/>
    </source>
</evidence>